<keyword evidence="2" id="KW-1185">Reference proteome</keyword>
<dbReference type="AlphaFoldDB" id="A0ABD3VGW8"/>
<accession>A0ABD3VGW8</accession>
<protein>
    <submittedName>
        <fullName evidence="1">Uncharacterized protein</fullName>
    </submittedName>
</protein>
<gene>
    <name evidence="1" type="ORF">ACJMK2_009971</name>
</gene>
<dbReference type="Proteomes" id="UP001634394">
    <property type="component" value="Unassembled WGS sequence"/>
</dbReference>
<reference evidence="1 2" key="1">
    <citation type="submission" date="2024-11" db="EMBL/GenBank/DDBJ databases">
        <title>Chromosome-level genome assembly of the freshwater bivalve Anodonta woodiana.</title>
        <authorList>
            <person name="Chen X."/>
        </authorList>
    </citation>
    <scope>NUCLEOTIDE SEQUENCE [LARGE SCALE GENOMIC DNA]</scope>
    <source>
        <strain evidence="1">MN2024</strain>
        <tissue evidence="1">Gills</tissue>
    </source>
</reference>
<feature type="non-terminal residue" evidence="1">
    <location>
        <position position="1"/>
    </location>
</feature>
<proteinExistence type="predicted"/>
<evidence type="ECO:0000313" key="1">
    <source>
        <dbReference type="EMBL" id="KAL3859777.1"/>
    </source>
</evidence>
<sequence length="56" mass="6284">VTITLVGEDVTLSLEENQSNVRSQLHRVFKRNGQILLTTWPLWAPGSVMCSEKGIM</sequence>
<name>A0ABD3VGW8_SINWO</name>
<dbReference type="EMBL" id="JBJQND010000012">
    <property type="protein sequence ID" value="KAL3859777.1"/>
    <property type="molecule type" value="Genomic_DNA"/>
</dbReference>
<comment type="caution">
    <text evidence="1">The sequence shown here is derived from an EMBL/GenBank/DDBJ whole genome shotgun (WGS) entry which is preliminary data.</text>
</comment>
<organism evidence="1 2">
    <name type="scientific">Sinanodonta woodiana</name>
    <name type="common">Chinese pond mussel</name>
    <name type="synonym">Anodonta woodiana</name>
    <dbReference type="NCBI Taxonomy" id="1069815"/>
    <lineage>
        <taxon>Eukaryota</taxon>
        <taxon>Metazoa</taxon>
        <taxon>Spiralia</taxon>
        <taxon>Lophotrochozoa</taxon>
        <taxon>Mollusca</taxon>
        <taxon>Bivalvia</taxon>
        <taxon>Autobranchia</taxon>
        <taxon>Heteroconchia</taxon>
        <taxon>Palaeoheterodonta</taxon>
        <taxon>Unionida</taxon>
        <taxon>Unionoidea</taxon>
        <taxon>Unionidae</taxon>
        <taxon>Unioninae</taxon>
        <taxon>Sinanodonta</taxon>
    </lineage>
</organism>
<evidence type="ECO:0000313" key="2">
    <source>
        <dbReference type="Proteomes" id="UP001634394"/>
    </source>
</evidence>
<feature type="non-terminal residue" evidence="1">
    <location>
        <position position="56"/>
    </location>
</feature>